<protein>
    <submittedName>
        <fullName evidence="2">Uncharacterized protein</fullName>
    </submittedName>
</protein>
<dbReference type="AlphaFoldDB" id="A0A2P5AS95"/>
<sequence>GLFVRPIIFCHVAFLFTIVAFFLESFIIAVILWSSPSTRTSFLLMTCYLITILRFVSRMLLQLIFAFVYVECFLFTFWRDSPHMLSYNFLIGKQIFKLTK</sequence>
<keyword evidence="1" id="KW-1133">Transmembrane helix</keyword>
<reference evidence="3" key="1">
    <citation type="submission" date="2016-06" db="EMBL/GenBank/DDBJ databases">
        <title>Parallel loss of symbiosis genes in relatives of nitrogen-fixing non-legume Parasponia.</title>
        <authorList>
            <person name="Van Velzen R."/>
            <person name="Holmer R."/>
            <person name="Bu F."/>
            <person name="Rutten L."/>
            <person name="Van Zeijl A."/>
            <person name="Liu W."/>
            <person name="Santuari L."/>
            <person name="Cao Q."/>
            <person name="Sharma T."/>
            <person name="Shen D."/>
            <person name="Roswanjaya Y."/>
            <person name="Wardhani T."/>
            <person name="Kalhor M.S."/>
            <person name="Jansen J."/>
            <person name="Van den Hoogen J."/>
            <person name="Gungor B."/>
            <person name="Hartog M."/>
            <person name="Hontelez J."/>
            <person name="Verver J."/>
            <person name="Yang W.-C."/>
            <person name="Schijlen E."/>
            <person name="Repin R."/>
            <person name="Schilthuizen M."/>
            <person name="Schranz E."/>
            <person name="Heidstra R."/>
            <person name="Miyata K."/>
            <person name="Fedorova E."/>
            <person name="Kohlen W."/>
            <person name="Bisseling T."/>
            <person name="Smit S."/>
            <person name="Geurts R."/>
        </authorList>
    </citation>
    <scope>NUCLEOTIDE SEQUENCE [LARGE SCALE GENOMIC DNA]</scope>
    <source>
        <strain evidence="3">cv. WU1-14</strain>
    </source>
</reference>
<keyword evidence="1" id="KW-0812">Transmembrane</keyword>
<accession>A0A2P5AS95</accession>
<keyword evidence="1" id="KW-0472">Membrane</keyword>
<name>A0A2P5AS95_PARAD</name>
<proteinExistence type="predicted"/>
<evidence type="ECO:0000256" key="1">
    <source>
        <dbReference type="SAM" id="Phobius"/>
    </source>
</evidence>
<feature type="non-terminal residue" evidence="2">
    <location>
        <position position="1"/>
    </location>
</feature>
<feature type="transmembrane region" description="Helical" evidence="1">
    <location>
        <begin position="63"/>
        <end position="79"/>
    </location>
</feature>
<dbReference type="EMBL" id="JXTB01000466">
    <property type="protein sequence ID" value="PON39428.1"/>
    <property type="molecule type" value="Genomic_DNA"/>
</dbReference>
<gene>
    <name evidence="2" type="ORF">PanWU01x14_304980</name>
</gene>
<feature type="transmembrane region" description="Helical" evidence="1">
    <location>
        <begin position="12"/>
        <end position="33"/>
    </location>
</feature>
<organism evidence="2 3">
    <name type="scientific">Parasponia andersonii</name>
    <name type="common">Sponia andersonii</name>
    <dbReference type="NCBI Taxonomy" id="3476"/>
    <lineage>
        <taxon>Eukaryota</taxon>
        <taxon>Viridiplantae</taxon>
        <taxon>Streptophyta</taxon>
        <taxon>Embryophyta</taxon>
        <taxon>Tracheophyta</taxon>
        <taxon>Spermatophyta</taxon>
        <taxon>Magnoliopsida</taxon>
        <taxon>eudicotyledons</taxon>
        <taxon>Gunneridae</taxon>
        <taxon>Pentapetalae</taxon>
        <taxon>rosids</taxon>
        <taxon>fabids</taxon>
        <taxon>Rosales</taxon>
        <taxon>Cannabaceae</taxon>
        <taxon>Parasponia</taxon>
    </lineage>
</organism>
<comment type="caution">
    <text evidence="2">The sequence shown here is derived from an EMBL/GenBank/DDBJ whole genome shotgun (WGS) entry which is preliminary data.</text>
</comment>
<evidence type="ECO:0000313" key="2">
    <source>
        <dbReference type="EMBL" id="PON39428.1"/>
    </source>
</evidence>
<keyword evidence="3" id="KW-1185">Reference proteome</keyword>
<dbReference type="Proteomes" id="UP000237105">
    <property type="component" value="Unassembled WGS sequence"/>
</dbReference>
<evidence type="ECO:0000313" key="3">
    <source>
        <dbReference type="Proteomes" id="UP000237105"/>
    </source>
</evidence>